<protein>
    <recommendedName>
        <fullName evidence="4">RNI-like protein</fullName>
    </recommendedName>
</protein>
<feature type="compositionally biased region" description="Acidic residues" evidence="1">
    <location>
        <begin position="348"/>
        <end position="358"/>
    </location>
</feature>
<feature type="region of interest" description="Disordered" evidence="1">
    <location>
        <begin position="243"/>
        <end position="287"/>
    </location>
</feature>
<dbReference type="Gene3D" id="3.80.10.10">
    <property type="entry name" value="Ribonuclease Inhibitor"/>
    <property type="match status" value="1"/>
</dbReference>
<feature type="compositionally biased region" description="Low complexity" evidence="1">
    <location>
        <begin position="1"/>
        <end position="15"/>
    </location>
</feature>
<name>A0AAD3TSB0_9TREE</name>
<comment type="caution">
    <text evidence="2">The sequence shown here is derived from an EMBL/GenBank/DDBJ whole genome shotgun (WGS) entry which is preliminary data.</text>
</comment>
<dbReference type="AlphaFoldDB" id="A0AAD3TSB0"/>
<evidence type="ECO:0000313" key="2">
    <source>
        <dbReference type="EMBL" id="GMK55920.1"/>
    </source>
</evidence>
<feature type="region of interest" description="Disordered" evidence="1">
    <location>
        <begin position="324"/>
        <end position="383"/>
    </location>
</feature>
<dbReference type="SUPFAM" id="SSF52047">
    <property type="entry name" value="RNI-like"/>
    <property type="match status" value="1"/>
</dbReference>
<dbReference type="EMBL" id="BTCM01000002">
    <property type="protein sequence ID" value="GMK55920.1"/>
    <property type="molecule type" value="Genomic_DNA"/>
</dbReference>
<keyword evidence="3" id="KW-1185">Reference proteome</keyword>
<gene>
    <name evidence="2" type="ORF">CspeluHIS016_0209760</name>
</gene>
<feature type="region of interest" description="Disordered" evidence="1">
    <location>
        <begin position="575"/>
        <end position="601"/>
    </location>
</feature>
<feature type="region of interest" description="Disordered" evidence="1">
    <location>
        <begin position="484"/>
        <end position="525"/>
    </location>
</feature>
<feature type="compositionally biased region" description="Basic and acidic residues" evidence="1">
    <location>
        <begin position="485"/>
        <end position="494"/>
    </location>
</feature>
<sequence>MHTTAAPVANPNNNNKLVDFNKDPSPALEAGAATKGLQADDDDQPEQYLPRLDQIPVEVLSLIASLVAPPFYLPPAPDEPSPTPLPHVIASLDPSPPALKTVSQALSATTKTCSRVLDAARPWLWEDVSVRSGRGWLAVVDALTEEVVEESKDDVEMADSSIDSLNLSRETSVIGSDGYSPMPQPSQREAGPSNYVGALIGSPIDLTNPVELPLPVSVPVGTGHGRSVVGRTVTINTTVAQNYFRPNEPSSSKSPGVRYSMEPSPSAQPHHLHMLLTPPGSRNTSPAGVIYSAHLRGRSRSPRRQLSLWDAEGISSVLQRSMSLSLPNGSRPLVRNSSLSHSRVVREDDTDDDSDDSEPNDHSESLRTAMRTPPPEDEVVPFTPEPEEDMAANANPELLPPPGPYIRHLSFTNFRTIGSRRSQQEAVRGRFVTAGRLEGVLKNTPNLRSLCMTEYVDSSLSPNVVEEIFFRGYHKPRILRTFSRSPDRNRRARSESISQAQADDDHPLDPLQTTIDDQMDPPRPTYVPYEVETDEDMWKRRNQFTPLEALDLTGCVSFRFAEAIEEFGDNWLNLGPGDDEERGRRRSRPIVTDATDDDDETELSNRMVHSPLFTGLRRLSLRACTNLPSQFITHLILATPNLTHLDLSGTRVSDNLLSALTQHPPPGMQLQSLSLARCARLDPSCVVDFLIESPAARNIVDLNLFVNPTLGNAIGSYDLKRLLTSAPCIKSGTLRYLDLSSAAFTAEHLSPEVFPPQPSLVSLGLSHVPALPLKDIQQFLAKSAPGVEVLTLTGSSIMDLRPDASTLQITLSLHALLINPLTTVPFSFSSINMSGNFTKADLTAGPTRLRVVELSSSIRRSLDPSQGSGRTEWQVVKSKGGRGWYVDVSAGWIPSSTVDDWGYVQKSPAIVGEGLGALSFVRHLPANHPRRRYLTQLAEANGRVRSDVGWHSRKMEVVRGEGMMGREEGMGGVGAFAFEE</sequence>
<feature type="region of interest" description="Disordered" evidence="1">
    <location>
        <begin position="1"/>
        <end position="46"/>
    </location>
</feature>
<reference evidence="2" key="1">
    <citation type="journal article" date="2023" name="BMC Genomics">
        <title>Chromosome-level genome assemblies of Cutaneotrichosporon spp. (Trichosporonales, Basidiomycota) reveal imbalanced evolution between nucleotide sequences and chromosome synteny.</title>
        <authorList>
            <person name="Kobayashi Y."/>
            <person name="Kayamori A."/>
            <person name="Aoki K."/>
            <person name="Shiwa Y."/>
            <person name="Matsutani M."/>
            <person name="Fujita N."/>
            <person name="Sugita T."/>
            <person name="Iwasaki W."/>
            <person name="Tanaka N."/>
            <person name="Takashima M."/>
        </authorList>
    </citation>
    <scope>NUCLEOTIDE SEQUENCE</scope>
    <source>
        <strain evidence="2">HIS016</strain>
    </source>
</reference>
<reference evidence="2" key="2">
    <citation type="submission" date="2023-06" db="EMBL/GenBank/DDBJ databases">
        <authorList>
            <person name="Kobayashi Y."/>
            <person name="Kayamori A."/>
            <person name="Aoki K."/>
            <person name="Shiwa Y."/>
            <person name="Fujita N."/>
            <person name="Sugita T."/>
            <person name="Iwasaki W."/>
            <person name="Tanaka N."/>
            <person name="Takashima M."/>
        </authorList>
    </citation>
    <scope>NUCLEOTIDE SEQUENCE</scope>
    <source>
        <strain evidence="2">HIS016</strain>
    </source>
</reference>
<evidence type="ECO:0008006" key="4">
    <source>
        <dbReference type="Google" id="ProtNLM"/>
    </source>
</evidence>
<proteinExistence type="predicted"/>
<evidence type="ECO:0000313" key="3">
    <source>
        <dbReference type="Proteomes" id="UP001222932"/>
    </source>
</evidence>
<accession>A0AAD3TSB0</accession>
<dbReference type="Proteomes" id="UP001222932">
    <property type="component" value="Unassembled WGS sequence"/>
</dbReference>
<organism evidence="2 3">
    <name type="scientific">Cutaneotrichosporon spelunceum</name>
    <dbReference type="NCBI Taxonomy" id="1672016"/>
    <lineage>
        <taxon>Eukaryota</taxon>
        <taxon>Fungi</taxon>
        <taxon>Dikarya</taxon>
        <taxon>Basidiomycota</taxon>
        <taxon>Agaricomycotina</taxon>
        <taxon>Tremellomycetes</taxon>
        <taxon>Trichosporonales</taxon>
        <taxon>Trichosporonaceae</taxon>
        <taxon>Cutaneotrichosporon</taxon>
    </lineage>
</organism>
<evidence type="ECO:0000256" key="1">
    <source>
        <dbReference type="SAM" id="MobiDB-lite"/>
    </source>
</evidence>
<dbReference type="InterPro" id="IPR032675">
    <property type="entry name" value="LRR_dom_sf"/>
</dbReference>